<evidence type="ECO:0000313" key="3">
    <source>
        <dbReference type="Proteomes" id="UP001430356"/>
    </source>
</evidence>
<comment type="caution">
    <text evidence="2">The sequence shown here is derived from an EMBL/GenBank/DDBJ whole genome shotgun (WGS) entry which is preliminary data.</text>
</comment>
<dbReference type="EMBL" id="JAECZO010000109">
    <property type="protein sequence ID" value="KAK7197520.1"/>
    <property type="molecule type" value="Genomic_DNA"/>
</dbReference>
<reference evidence="2 3" key="1">
    <citation type="journal article" date="2021" name="MBio">
        <title>A New Model Trypanosomatid, Novymonas esmeraldas: Genomic Perception of Its 'Candidatus Pandoraea novymonadis' Endosymbiont.</title>
        <authorList>
            <person name="Zakharova A."/>
            <person name="Saura A."/>
            <person name="Butenko A."/>
            <person name="Podesvova L."/>
            <person name="Warmusova S."/>
            <person name="Kostygov A.Y."/>
            <person name="Nenarokova A."/>
            <person name="Lukes J."/>
            <person name="Opperdoes F.R."/>
            <person name="Yurchenko V."/>
        </authorList>
    </citation>
    <scope>NUCLEOTIDE SEQUENCE [LARGE SCALE GENOMIC DNA]</scope>
    <source>
        <strain evidence="2 3">E262AT.01</strain>
    </source>
</reference>
<keyword evidence="3" id="KW-1185">Reference proteome</keyword>
<protein>
    <submittedName>
        <fullName evidence="2">Uncharacterized protein</fullName>
    </submittedName>
</protein>
<gene>
    <name evidence="2" type="ORF">NESM_000701800</name>
</gene>
<accession>A0AAW0EUQ8</accession>
<feature type="compositionally biased region" description="Polar residues" evidence="1">
    <location>
        <begin position="762"/>
        <end position="778"/>
    </location>
</feature>
<name>A0AAW0EUQ8_9TRYP</name>
<dbReference type="AlphaFoldDB" id="A0AAW0EUQ8"/>
<feature type="compositionally biased region" description="Low complexity" evidence="1">
    <location>
        <begin position="629"/>
        <end position="642"/>
    </location>
</feature>
<feature type="compositionally biased region" description="Low complexity" evidence="1">
    <location>
        <begin position="752"/>
        <end position="761"/>
    </location>
</feature>
<sequence length="778" mass="87537">MSAAVQTLATVMATDMNYYAGDPTVLTAGVASGRMEQILQSPRSDQLTARVAIHAQLREAFKSADVQQRLQPFLNEGEDMQTYTQDAKARARFFSQKQQELQHDILQSEEQRHLKEAHGELAAWERDNAVLLRHQMFMTYMPSQALLLESAATVALYRQYAALEEGQYTSDSSDGEVPTMLKKMGGKTYFTQSEQPFEVDTHNKMFSQQVLQNKRVEYEQMREKAARLRQVLEECPTVKRLETFIELRNDMFATYGIDRLASLCSRKDKEMSSPNQGGVEASLHGLPADNEYVSSSRVAQYSLPKIVDAAYKNYLNIVSMDDWDAMMKHTNSDAREVMEKIKPMKDKETFRYWFLSCITADVPQMGPNKIVGQKATTLEDYKKFWTPQKSNYVPSLTSNRAAFGSKVAERRGLPHLLVLAPATYRYRENNDPNAVKTGTIDLMVYDATNEKVLLMLTNSSDERRPRGAFLNAQEERYRFAAVVRSAITYENQYHGFECSGTVAEFFFDAQDGPEENYFCIMAPHRVYSKQPNKVDVPMKAFRPFTSCPPRYFVLGSNWGVSAGTTRNPFPASFAHMELNEDAVSLSNAVPDGFIASKVLPHLLSRAEGLQKLEEEKKKQQAEAEKAERAQSSSPRASTRTPRGGVATTPRQSISNAAAPAPPSTSTDILAEENVRGPGEEEDPLSPVVPNEVLHPVRDQLLKQRRSWQNPAYVQFRARNADLKHLPAVKDGVLRTPLNVFNDLMKERHGEDAPPASTPSSARRSNGQPSSRTANVAWF</sequence>
<evidence type="ECO:0000313" key="2">
    <source>
        <dbReference type="EMBL" id="KAK7197520.1"/>
    </source>
</evidence>
<dbReference type="Proteomes" id="UP001430356">
    <property type="component" value="Unassembled WGS sequence"/>
</dbReference>
<feature type="compositionally biased region" description="Basic and acidic residues" evidence="1">
    <location>
        <begin position="613"/>
        <end position="628"/>
    </location>
</feature>
<organism evidence="2 3">
    <name type="scientific">Novymonas esmeraldas</name>
    <dbReference type="NCBI Taxonomy" id="1808958"/>
    <lineage>
        <taxon>Eukaryota</taxon>
        <taxon>Discoba</taxon>
        <taxon>Euglenozoa</taxon>
        <taxon>Kinetoplastea</taxon>
        <taxon>Metakinetoplastina</taxon>
        <taxon>Trypanosomatida</taxon>
        <taxon>Trypanosomatidae</taxon>
        <taxon>Novymonas</taxon>
    </lineage>
</organism>
<proteinExistence type="predicted"/>
<evidence type="ECO:0000256" key="1">
    <source>
        <dbReference type="SAM" id="MobiDB-lite"/>
    </source>
</evidence>
<feature type="region of interest" description="Disordered" evidence="1">
    <location>
        <begin position="613"/>
        <end position="667"/>
    </location>
</feature>
<feature type="region of interest" description="Disordered" evidence="1">
    <location>
        <begin position="747"/>
        <end position="778"/>
    </location>
</feature>